<name>A0ABT7EIU0_9GAMM</name>
<organism evidence="1 2">
    <name type="scientific">Pseudoalteromonas obscura</name>
    <dbReference type="NCBI Taxonomy" id="3048491"/>
    <lineage>
        <taxon>Bacteria</taxon>
        <taxon>Pseudomonadati</taxon>
        <taxon>Pseudomonadota</taxon>
        <taxon>Gammaproteobacteria</taxon>
        <taxon>Alteromonadales</taxon>
        <taxon>Pseudoalteromonadaceae</taxon>
        <taxon>Pseudoalteromonas</taxon>
    </lineage>
</organism>
<keyword evidence="2" id="KW-1185">Reference proteome</keyword>
<dbReference type="Proteomes" id="UP001231915">
    <property type="component" value="Unassembled WGS sequence"/>
</dbReference>
<dbReference type="RefSeq" id="WP_284136835.1">
    <property type="nucleotide sequence ID" value="NZ_JASJUT010000003.1"/>
</dbReference>
<comment type="caution">
    <text evidence="1">The sequence shown here is derived from an EMBL/GenBank/DDBJ whole genome shotgun (WGS) entry which is preliminary data.</text>
</comment>
<gene>
    <name evidence="1" type="ORF">QNM18_07970</name>
</gene>
<evidence type="ECO:0000313" key="1">
    <source>
        <dbReference type="EMBL" id="MDK2594976.1"/>
    </source>
</evidence>
<accession>A0ABT7EIU0</accession>
<protein>
    <submittedName>
        <fullName evidence="1">Uncharacterized protein</fullName>
    </submittedName>
</protein>
<evidence type="ECO:0000313" key="2">
    <source>
        <dbReference type="Proteomes" id="UP001231915"/>
    </source>
</evidence>
<proteinExistence type="predicted"/>
<reference evidence="1 2" key="1">
    <citation type="submission" date="2023-05" db="EMBL/GenBank/DDBJ databases">
        <title>Pseudoalteromonas ardens sp. nov., Pseudoalteromonas obscura sp. nov., and Pseudoalteromonas umbrosa sp. nov., isolated from the coral Montipora capitata.</title>
        <authorList>
            <person name="Thomas E.M."/>
            <person name="Smith E.M."/>
            <person name="Papke E."/>
            <person name="Shlafstein M.D."/>
            <person name="Oline D.K."/>
            <person name="Videau P."/>
            <person name="Saw J.H."/>
            <person name="Strangman W.K."/>
            <person name="Ushijima B."/>
        </authorList>
    </citation>
    <scope>NUCLEOTIDE SEQUENCE [LARGE SCALE GENOMIC DNA]</scope>
    <source>
        <strain evidence="1 2">P94</strain>
    </source>
</reference>
<sequence length="169" mass="19885">MIILLLAGVLVLSFYFWYRFQKVAKFKSSLEDLIVKQYFEFEHSPLPYENLGCSINNLDLCNKLTIELCSVFGVKLKDNRFEINTQMSEYFCIRKEKVIGFNREWEYLGLGEKVEVKTECLPVIFREVLGEKRFSYFCQKLGAKDESEFIDLILDLKVKEVYSLVELAL</sequence>
<dbReference type="EMBL" id="JASJUT010000003">
    <property type="protein sequence ID" value="MDK2594976.1"/>
    <property type="molecule type" value="Genomic_DNA"/>
</dbReference>